<proteinExistence type="predicted"/>
<name>A0A9N8ZDE7_9GLOM</name>
<evidence type="ECO:0000313" key="1">
    <source>
        <dbReference type="EMBL" id="CAG8492207.1"/>
    </source>
</evidence>
<gene>
    <name evidence="1" type="ORF">RFULGI_LOCUS2036</name>
</gene>
<keyword evidence="2" id="KW-1185">Reference proteome</keyword>
<evidence type="ECO:0000313" key="2">
    <source>
        <dbReference type="Proteomes" id="UP000789396"/>
    </source>
</evidence>
<organism evidence="1 2">
    <name type="scientific">Racocetra fulgida</name>
    <dbReference type="NCBI Taxonomy" id="60492"/>
    <lineage>
        <taxon>Eukaryota</taxon>
        <taxon>Fungi</taxon>
        <taxon>Fungi incertae sedis</taxon>
        <taxon>Mucoromycota</taxon>
        <taxon>Glomeromycotina</taxon>
        <taxon>Glomeromycetes</taxon>
        <taxon>Diversisporales</taxon>
        <taxon>Gigasporaceae</taxon>
        <taxon>Racocetra</taxon>
    </lineage>
</organism>
<reference evidence="1" key="1">
    <citation type="submission" date="2021-06" db="EMBL/GenBank/DDBJ databases">
        <authorList>
            <person name="Kallberg Y."/>
            <person name="Tangrot J."/>
            <person name="Rosling A."/>
        </authorList>
    </citation>
    <scope>NUCLEOTIDE SEQUENCE</scope>
    <source>
        <strain evidence="1">IN212</strain>
    </source>
</reference>
<accession>A0A9N8ZDE7</accession>
<dbReference type="AlphaFoldDB" id="A0A9N8ZDE7"/>
<protein>
    <submittedName>
        <fullName evidence="1">14078_t:CDS:1</fullName>
    </submittedName>
</protein>
<dbReference type="Proteomes" id="UP000789396">
    <property type="component" value="Unassembled WGS sequence"/>
</dbReference>
<dbReference type="EMBL" id="CAJVPZ010001428">
    <property type="protein sequence ID" value="CAG8492207.1"/>
    <property type="molecule type" value="Genomic_DNA"/>
</dbReference>
<sequence length="85" mass="10470">MKKIYWDSHKRPDVVKEKKEFIDTMDKLKPFMTNFEEENLEIIIYLELNENQKRKIIIVQCQLDLLMIIYIYGNYLKILKFLQIL</sequence>
<comment type="caution">
    <text evidence="1">The sequence shown here is derived from an EMBL/GenBank/DDBJ whole genome shotgun (WGS) entry which is preliminary data.</text>
</comment>